<evidence type="ECO:0000256" key="4">
    <source>
        <dbReference type="ARBA" id="ARBA00022502"/>
    </source>
</evidence>
<organism evidence="11 12">
    <name type="scientific">Myxozyma melibiosi</name>
    <dbReference type="NCBI Taxonomy" id="54550"/>
    <lineage>
        <taxon>Eukaryota</taxon>
        <taxon>Fungi</taxon>
        <taxon>Dikarya</taxon>
        <taxon>Ascomycota</taxon>
        <taxon>Saccharomycotina</taxon>
        <taxon>Lipomycetes</taxon>
        <taxon>Lipomycetales</taxon>
        <taxon>Lipomycetaceae</taxon>
        <taxon>Myxozyma</taxon>
    </lineage>
</organism>
<dbReference type="InterPro" id="IPR019540">
    <property type="entry name" value="PtdIno-glycan_biosynth_class_S"/>
</dbReference>
<name>A0ABR1EYU3_9ASCO</name>
<keyword evidence="9" id="KW-0325">Glycoprotein</keyword>
<dbReference type="RefSeq" id="XP_064765812.1">
    <property type="nucleotide sequence ID" value="XM_064915547.1"/>
</dbReference>
<dbReference type="Pfam" id="PF10510">
    <property type="entry name" value="PIG-S"/>
    <property type="match status" value="1"/>
</dbReference>
<keyword evidence="7 10" id="KW-1133">Transmembrane helix</keyword>
<gene>
    <name evidence="11" type="ORF">BZA70DRAFT_93499</name>
</gene>
<protein>
    <submittedName>
        <fullName evidence="11">Phosphatidylinositol-glycan biosynthesis class S protein</fullName>
    </submittedName>
</protein>
<keyword evidence="4" id="KW-0337">GPI-anchor biosynthesis</keyword>
<evidence type="ECO:0000313" key="12">
    <source>
        <dbReference type="Proteomes" id="UP001498771"/>
    </source>
</evidence>
<sequence length="524" mass="57855">MALSPEPAEAVSLRRNVVFSFWAVFLFLGLPLWYQTTAIHRTPLPLSKVPKLNALLESGLGLADHSLPIAVNLDSSCVADAGTVAAVNERLGQSLLKSSGDRNPAFTIKVRDKASDEQAHAAVETAYEADCTWTKKTPLPKTRISKTDKISIYIPEDGGNQVDRIVEGLESIFKADILFFNRHRLGSVEDAPGSILVKGSPYSEQVHFSFTLLVAYGQDSEQSLASRTDSVLDSQTQKSWRSQISALVSSLENSELSRYLSSITYDSDIGFQYISKSDADMLAGSTVTADQLSSLMDSFELQPVTFKSEDSAEVGFFQFIYLLLPDSEKTTRSRPMSFTIANWGGVILSPALEIASATKIFEKQIDKLLSPVSFILTDPTTGSTSTLRPMRHEFARIATITNLRAASDTLSALSHLVTSLKEMAVPQTVRDLFDSSFFEWRESVAVLHGRRRGAYNKVSEQLSLRRAAAAARVAKKAVFEKNMMLNMFVPFQHKVAVYLPLLGPGLVPLFISLKRVLKERRNQQ</sequence>
<keyword evidence="8 10" id="KW-0472">Membrane</keyword>
<dbReference type="Proteomes" id="UP001498771">
    <property type="component" value="Unassembled WGS sequence"/>
</dbReference>
<evidence type="ECO:0000256" key="9">
    <source>
        <dbReference type="ARBA" id="ARBA00023180"/>
    </source>
</evidence>
<evidence type="ECO:0000256" key="8">
    <source>
        <dbReference type="ARBA" id="ARBA00023136"/>
    </source>
</evidence>
<proteinExistence type="inferred from homology"/>
<evidence type="ECO:0000256" key="1">
    <source>
        <dbReference type="ARBA" id="ARBA00004477"/>
    </source>
</evidence>
<dbReference type="PANTHER" id="PTHR21072">
    <property type="entry name" value="GPI TRANSAMIDASE COMPONENT PIG-S"/>
    <property type="match status" value="1"/>
</dbReference>
<accession>A0ABR1EYU3</accession>
<comment type="pathway">
    <text evidence="2">Glycolipid biosynthesis; glycosylphosphatidylinositol-anchor biosynthesis.</text>
</comment>
<dbReference type="PANTHER" id="PTHR21072:SF13">
    <property type="entry name" value="GPI TRANSAMIDASE COMPONENT PIG-S"/>
    <property type="match status" value="1"/>
</dbReference>
<dbReference type="EMBL" id="JBBJBU010000015">
    <property type="protein sequence ID" value="KAK7202779.1"/>
    <property type="molecule type" value="Genomic_DNA"/>
</dbReference>
<comment type="similarity">
    <text evidence="3">Belongs to the PIGS family.</text>
</comment>
<evidence type="ECO:0000256" key="6">
    <source>
        <dbReference type="ARBA" id="ARBA00022824"/>
    </source>
</evidence>
<feature type="transmembrane region" description="Helical" evidence="10">
    <location>
        <begin position="16"/>
        <end position="34"/>
    </location>
</feature>
<comment type="caution">
    <text evidence="11">The sequence shown here is derived from an EMBL/GenBank/DDBJ whole genome shotgun (WGS) entry which is preliminary data.</text>
</comment>
<keyword evidence="6" id="KW-0256">Endoplasmic reticulum</keyword>
<keyword evidence="12" id="KW-1185">Reference proteome</keyword>
<evidence type="ECO:0000256" key="3">
    <source>
        <dbReference type="ARBA" id="ARBA00005316"/>
    </source>
</evidence>
<evidence type="ECO:0000313" key="11">
    <source>
        <dbReference type="EMBL" id="KAK7202779.1"/>
    </source>
</evidence>
<evidence type="ECO:0000256" key="10">
    <source>
        <dbReference type="SAM" id="Phobius"/>
    </source>
</evidence>
<keyword evidence="5 10" id="KW-0812">Transmembrane</keyword>
<dbReference type="GeneID" id="90041059"/>
<comment type="subcellular location">
    <subcellularLocation>
        <location evidence="1">Endoplasmic reticulum membrane</location>
        <topology evidence="1">Multi-pass membrane protein</topology>
    </subcellularLocation>
</comment>
<evidence type="ECO:0000256" key="5">
    <source>
        <dbReference type="ARBA" id="ARBA00022692"/>
    </source>
</evidence>
<feature type="transmembrane region" description="Helical" evidence="10">
    <location>
        <begin position="495"/>
        <end position="513"/>
    </location>
</feature>
<reference evidence="11 12" key="1">
    <citation type="submission" date="2024-03" db="EMBL/GenBank/DDBJ databases">
        <title>Genome-scale model development and genomic sequencing of the oleaginous clade Lipomyces.</title>
        <authorList>
            <consortium name="Lawrence Berkeley National Laboratory"/>
            <person name="Czajka J.J."/>
            <person name="Han Y."/>
            <person name="Kim J."/>
            <person name="Mondo S.J."/>
            <person name="Hofstad B.A."/>
            <person name="Robles A."/>
            <person name="Haridas S."/>
            <person name="Riley R."/>
            <person name="LaButti K."/>
            <person name="Pangilinan J."/>
            <person name="Andreopoulos W."/>
            <person name="Lipzen A."/>
            <person name="Yan J."/>
            <person name="Wang M."/>
            <person name="Ng V."/>
            <person name="Grigoriev I.V."/>
            <person name="Spatafora J.W."/>
            <person name="Magnuson J.K."/>
            <person name="Baker S.E."/>
            <person name="Pomraning K.R."/>
        </authorList>
    </citation>
    <scope>NUCLEOTIDE SEQUENCE [LARGE SCALE GENOMIC DNA]</scope>
    <source>
        <strain evidence="11 12">Phaff 52-87</strain>
    </source>
</reference>
<evidence type="ECO:0000256" key="2">
    <source>
        <dbReference type="ARBA" id="ARBA00004687"/>
    </source>
</evidence>
<evidence type="ECO:0000256" key="7">
    <source>
        <dbReference type="ARBA" id="ARBA00022989"/>
    </source>
</evidence>